<evidence type="ECO:0000256" key="12">
    <source>
        <dbReference type="ARBA" id="ARBA00023012"/>
    </source>
</evidence>
<dbReference type="RefSeq" id="WP_320378473.1">
    <property type="nucleotide sequence ID" value="NZ_JAWDIQ010000001.1"/>
</dbReference>
<feature type="domain" description="Histidine kinase" evidence="15">
    <location>
        <begin position="276"/>
        <end position="470"/>
    </location>
</feature>
<keyword evidence="4" id="KW-1003">Cell membrane</keyword>
<accession>A0ABU5CQF6</accession>
<keyword evidence="7 14" id="KW-0812">Transmembrane</keyword>
<dbReference type="InterPro" id="IPR003594">
    <property type="entry name" value="HATPase_dom"/>
</dbReference>
<evidence type="ECO:0000313" key="17">
    <source>
        <dbReference type="EMBL" id="MDY0407678.1"/>
    </source>
</evidence>
<dbReference type="Gene3D" id="3.30.565.10">
    <property type="entry name" value="Histidine kinase-like ATPase, C-terminal domain"/>
    <property type="match status" value="1"/>
</dbReference>
<evidence type="ECO:0000256" key="1">
    <source>
        <dbReference type="ARBA" id="ARBA00000085"/>
    </source>
</evidence>
<dbReference type="CDD" id="cd00082">
    <property type="entry name" value="HisKA"/>
    <property type="match status" value="1"/>
</dbReference>
<dbReference type="Proteomes" id="UP001275315">
    <property type="component" value="Unassembled WGS sequence"/>
</dbReference>
<dbReference type="GO" id="GO:0016301">
    <property type="term" value="F:kinase activity"/>
    <property type="evidence" value="ECO:0007669"/>
    <property type="project" value="UniProtKB-KW"/>
</dbReference>
<dbReference type="PANTHER" id="PTHR45528:SF1">
    <property type="entry name" value="SENSOR HISTIDINE KINASE CPXA"/>
    <property type="match status" value="1"/>
</dbReference>
<dbReference type="SMART" id="SM00388">
    <property type="entry name" value="HisKA"/>
    <property type="match status" value="1"/>
</dbReference>
<evidence type="ECO:0000256" key="14">
    <source>
        <dbReference type="SAM" id="Phobius"/>
    </source>
</evidence>
<comment type="subcellular location">
    <subcellularLocation>
        <location evidence="2">Cell membrane</location>
        <topology evidence="2">Multi-pass membrane protein</topology>
    </subcellularLocation>
</comment>
<dbReference type="SUPFAM" id="SSF158472">
    <property type="entry name" value="HAMP domain-like"/>
    <property type="match status" value="1"/>
</dbReference>
<evidence type="ECO:0000256" key="13">
    <source>
        <dbReference type="ARBA" id="ARBA00023136"/>
    </source>
</evidence>
<evidence type="ECO:0000256" key="10">
    <source>
        <dbReference type="ARBA" id="ARBA00022840"/>
    </source>
</evidence>
<evidence type="ECO:0000256" key="6">
    <source>
        <dbReference type="ARBA" id="ARBA00022679"/>
    </source>
</evidence>
<proteinExistence type="predicted"/>
<keyword evidence="13 14" id="KW-0472">Membrane</keyword>
<evidence type="ECO:0000256" key="4">
    <source>
        <dbReference type="ARBA" id="ARBA00022475"/>
    </source>
</evidence>
<sequence>MLKKILSPYSLKKQLLMRTFFILAIILLLIGIVQYWIMRDFLYQNEANALNDKLGSLPLELLLNEESKSTKPKGKDNPLPANQPFLFYQGMSLAIIDTNGNYQDILGNSGVAAPIFTKKEYLKMLQHNESIHRIAYHVRENSKGIEQLVVFRPLGGPHESHNRADLTLQLGTNTAPLKKILLQQLLTFIVLASIALTSGLVIYLRTLKHTLVPLSTIVDVVKKTDVENLTERLPVKQGQEEIDRLAESFNAMLARLEISFEYERETKEQMRRFIADASHELRTPLTSINGFIEVLLRGAANQPEQLYQALNSMQGESKRIIKLVEDLFTLVKLDQAPSLQVSQVNVTKIIKEMRSQLDVLAGNRTVYVKVSEERYGYYEPNKLKQVFLNLFYNAVQHTDPETGVIHLSLDAINDSNRFTIQDNGAGIDSKDLPFIFNRFYRADISRTRTSGGLALDYPLQSPLWKHMEGE</sequence>
<dbReference type="SUPFAM" id="SSF55874">
    <property type="entry name" value="ATPase domain of HSP90 chaperone/DNA topoisomerase II/histidine kinase"/>
    <property type="match status" value="1"/>
</dbReference>
<evidence type="ECO:0000313" key="18">
    <source>
        <dbReference type="Proteomes" id="UP001275315"/>
    </source>
</evidence>
<dbReference type="SMART" id="SM00387">
    <property type="entry name" value="HATPase_c"/>
    <property type="match status" value="1"/>
</dbReference>
<dbReference type="InterPro" id="IPR050398">
    <property type="entry name" value="HssS/ArlS-like"/>
</dbReference>
<evidence type="ECO:0000256" key="2">
    <source>
        <dbReference type="ARBA" id="ARBA00004651"/>
    </source>
</evidence>
<dbReference type="EMBL" id="JAWDIQ010000001">
    <property type="protein sequence ID" value="MDY0407678.1"/>
    <property type="molecule type" value="Genomic_DNA"/>
</dbReference>
<keyword evidence="6" id="KW-0808">Transferase</keyword>
<feature type="transmembrane region" description="Helical" evidence="14">
    <location>
        <begin position="20"/>
        <end position="38"/>
    </location>
</feature>
<name>A0ABU5CQF6_9BACI</name>
<dbReference type="SUPFAM" id="SSF47384">
    <property type="entry name" value="Homodimeric domain of signal transducing histidine kinase"/>
    <property type="match status" value="1"/>
</dbReference>
<evidence type="ECO:0000259" key="15">
    <source>
        <dbReference type="PROSITE" id="PS50109"/>
    </source>
</evidence>
<comment type="catalytic activity">
    <reaction evidence="1">
        <text>ATP + protein L-histidine = ADP + protein N-phospho-L-histidine.</text>
        <dbReference type="EC" id="2.7.13.3"/>
    </reaction>
</comment>
<dbReference type="Gene3D" id="1.10.287.130">
    <property type="match status" value="1"/>
</dbReference>
<comment type="caution">
    <text evidence="17">The sequence shown here is derived from an EMBL/GenBank/DDBJ whole genome shotgun (WGS) entry which is preliminary data.</text>
</comment>
<keyword evidence="10" id="KW-0067">ATP-binding</keyword>
<dbReference type="Pfam" id="PF00672">
    <property type="entry name" value="HAMP"/>
    <property type="match status" value="1"/>
</dbReference>
<evidence type="ECO:0000259" key="16">
    <source>
        <dbReference type="PROSITE" id="PS50885"/>
    </source>
</evidence>
<evidence type="ECO:0000256" key="3">
    <source>
        <dbReference type="ARBA" id="ARBA00012438"/>
    </source>
</evidence>
<dbReference type="Pfam" id="PF02518">
    <property type="entry name" value="HATPase_c"/>
    <property type="match status" value="1"/>
</dbReference>
<feature type="domain" description="HAMP" evidence="16">
    <location>
        <begin position="208"/>
        <end position="261"/>
    </location>
</feature>
<keyword evidence="9 17" id="KW-0418">Kinase</keyword>
<dbReference type="InterPro" id="IPR036890">
    <property type="entry name" value="HATPase_C_sf"/>
</dbReference>
<keyword evidence="11 14" id="KW-1133">Transmembrane helix</keyword>
<dbReference type="SMART" id="SM00304">
    <property type="entry name" value="HAMP"/>
    <property type="match status" value="1"/>
</dbReference>
<dbReference type="InterPro" id="IPR003660">
    <property type="entry name" value="HAMP_dom"/>
</dbReference>
<keyword evidence="8" id="KW-0547">Nucleotide-binding</keyword>
<dbReference type="Pfam" id="PF00512">
    <property type="entry name" value="HisKA"/>
    <property type="match status" value="1"/>
</dbReference>
<keyword evidence="18" id="KW-1185">Reference proteome</keyword>
<dbReference type="PANTHER" id="PTHR45528">
    <property type="entry name" value="SENSOR HISTIDINE KINASE CPXA"/>
    <property type="match status" value="1"/>
</dbReference>
<evidence type="ECO:0000256" key="8">
    <source>
        <dbReference type="ARBA" id="ARBA00022741"/>
    </source>
</evidence>
<keyword evidence="5" id="KW-0597">Phosphoprotein</keyword>
<evidence type="ECO:0000256" key="11">
    <source>
        <dbReference type="ARBA" id="ARBA00022989"/>
    </source>
</evidence>
<dbReference type="PROSITE" id="PS50109">
    <property type="entry name" value="HIS_KIN"/>
    <property type="match status" value="1"/>
</dbReference>
<protein>
    <recommendedName>
        <fullName evidence="3">histidine kinase</fullName>
        <ecNumber evidence="3">2.7.13.3</ecNumber>
    </recommendedName>
</protein>
<dbReference type="InterPro" id="IPR036097">
    <property type="entry name" value="HisK_dim/P_sf"/>
</dbReference>
<feature type="transmembrane region" description="Helical" evidence="14">
    <location>
        <begin position="185"/>
        <end position="204"/>
    </location>
</feature>
<dbReference type="InterPro" id="IPR005467">
    <property type="entry name" value="His_kinase_dom"/>
</dbReference>
<organism evidence="17 18">
    <name type="scientific">Paracerasibacillus soli</name>
    <dbReference type="NCBI Taxonomy" id="480284"/>
    <lineage>
        <taxon>Bacteria</taxon>
        <taxon>Bacillati</taxon>
        <taxon>Bacillota</taxon>
        <taxon>Bacilli</taxon>
        <taxon>Bacillales</taxon>
        <taxon>Bacillaceae</taxon>
        <taxon>Paracerasibacillus</taxon>
    </lineage>
</organism>
<dbReference type="InterPro" id="IPR003661">
    <property type="entry name" value="HisK_dim/P_dom"/>
</dbReference>
<keyword evidence="12" id="KW-0902">Two-component regulatory system</keyword>
<gene>
    <name evidence="17" type="ORF">RWD45_02460</name>
</gene>
<evidence type="ECO:0000256" key="5">
    <source>
        <dbReference type="ARBA" id="ARBA00022553"/>
    </source>
</evidence>
<dbReference type="Gene3D" id="6.10.340.10">
    <property type="match status" value="1"/>
</dbReference>
<evidence type="ECO:0000256" key="9">
    <source>
        <dbReference type="ARBA" id="ARBA00022777"/>
    </source>
</evidence>
<dbReference type="CDD" id="cd06225">
    <property type="entry name" value="HAMP"/>
    <property type="match status" value="1"/>
</dbReference>
<evidence type="ECO:0000256" key="7">
    <source>
        <dbReference type="ARBA" id="ARBA00022692"/>
    </source>
</evidence>
<dbReference type="CDD" id="cd00075">
    <property type="entry name" value="HATPase"/>
    <property type="match status" value="1"/>
</dbReference>
<dbReference type="PROSITE" id="PS50885">
    <property type="entry name" value="HAMP"/>
    <property type="match status" value="1"/>
</dbReference>
<dbReference type="EC" id="2.7.13.3" evidence="3"/>
<reference evidence="17 18" key="1">
    <citation type="submission" date="2023-10" db="EMBL/GenBank/DDBJ databases">
        <title>Virgibacillus soli CC-YMP-6 genome.</title>
        <authorList>
            <person name="Miliotis G."/>
            <person name="Sengupta P."/>
            <person name="Hameed A."/>
            <person name="Chuvochina M."/>
            <person name="Mcdonagh F."/>
            <person name="Simpson A.C."/>
            <person name="Singh N.K."/>
            <person name="Rekha P.D."/>
            <person name="Raman K."/>
            <person name="Hugenholtz P."/>
            <person name="Venkateswaran K."/>
        </authorList>
    </citation>
    <scope>NUCLEOTIDE SEQUENCE [LARGE SCALE GENOMIC DNA]</scope>
    <source>
        <strain evidence="17 18">CC-YMP-6</strain>
    </source>
</reference>